<dbReference type="Gene3D" id="1.25.40.10">
    <property type="entry name" value="Tetratricopeptide repeat domain"/>
    <property type="match status" value="1"/>
</dbReference>
<dbReference type="Proteomes" id="UP000001072">
    <property type="component" value="Unassembled WGS sequence"/>
</dbReference>
<dbReference type="SMART" id="SM00028">
    <property type="entry name" value="TPR"/>
    <property type="match status" value="2"/>
</dbReference>
<dbReference type="VEuPathDB" id="FungiDB:MELLADRAFT_116853"/>
<dbReference type="AlphaFoldDB" id="F4RQQ3"/>
<dbReference type="GO" id="GO:0005829">
    <property type="term" value="C:cytosol"/>
    <property type="evidence" value="ECO:0007669"/>
    <property type="project" value="TreeGrafter"/>
</dbReference>
<accession>F4RQQ3</accession>
<dbReference type="KEGG" id="mlr:MELLADRAFT_116853"/>
<dbReference type="InterPro" id="IPR011990">
    <property type="entry name" value="TPR-like_helical_dom_sf"/>
</dbReference>
<dbReference type="RefSeq" id="XP_007411646.1">
    <property type="nucleotide sequence ID" value="XM_007411584.1"/>
</dbReference>
<dbReference type="GO" id="GO:0030544">
    <property type="term" value="F:Hsp70 protein binding"/>
    <property type="evidence" value="ECO:0007669"/>
    <property type="project" value="TreeGrafter"/>
</dbReference>
<dbReference type="EMBL" id="GL883114">
    <property type="protein sequence ID" value="EGG05281.1"/>
    <property type="molecule type" value="Genomic_DNA"/>
</dbReference>
<gene>
    <name evidence="3" type="ORF">MELLADRAFT_116853</name>
</gene>
<dbReference type="eggNOG" id="KOG0551">
    <property type="taxonomic scope" value="Eukaryota"/>
</dbReference>
<dbReference type="GeneID" id="18925900"/>
<dbReference type="PANTHER" id="PTHR46035">
    <property type="entry name" value="TETRATRICOPEPTIDE REPEAT PROTEIN 4"/>
    <property type="match status" value="1"/>
</dbReference>
<dbReference type="PANTHER" id="PTHR46035:SF1">
    <property type="entry name" value="TETRATRICOPEPTIDE REPEAT PROTEIN 4"/>
    <property type="match status" value="1"/>
</dbReference>
<organism evidence="4">
    <name type="scientific">Melampsora larici-populina (strain 98AG31 / pathotype 3-4-7)</name>
    <name type="common">Poplar leaf rust fungus</name>
    <dbReference type="NCBI Taxonomy" id="747676"/>
    <lineage>
        <taxon>Eukaryota</taxon>
        <taxon>Fungi</taxon>
        <taxon>Dikarya</taxon>
        <taxon>Basidiomycota</taxon>
        <taxon>Pucciniomycotina</taxon>
        <taxon>Pucciniomycetes</taxon>
        <taxon>Pucciniales</taxon>
        <taxon>Melampsoraceae</taxon>
        <taxon>Melampsora</taxon>
    </lineage>
</organism>
<feature type="region of interest" description="Disordered" evidence="2">
    <location>
        <begin position="1"/>
        <end position="23"/>
    </location>
</feature>
<reference evidence="4" key="1">
    <citation type="journal article" date="2011" name="Proc. Natl. Acad. Sci. U.S.A.">
        <title>Obligate biotrophy features unraveled by the genomic analysis of rust fungi.</title>
        <authorList>
            <person name="Duplessis S."/>
            <person name="Cuomo C.A."/>
            <person name="Lin Y.-C."/>
            <person name="Aerts A."/>
            <person name="Tisserant E."/>
            <person name="Veneault-Fourrey C."/>
            <person name="Joly D.L."/>
            <person name="Hacquard S."/>
            <person name="Amselem J."/>
            <person name="Cantarel B.L."/>
            <person name="Chiu R."/>
            <person name="Coutinho P.M."/>
            <person name="Feau N."/>
            <person name="Field M."/>
            <person name="Frey P."/>
            <person name="Gelhaye E."/>
            <person name="Goldberg J."/>
            <person name="Grabherr M.G."/>
            <person name="Kodira C.D."/>
            <person name="Kohler A."/>
            <person name="Kuees U."/>
            <person name="Lindquist E.A."/>
            <person name="Lucas S.M."/>
            <person name="Mago R."/>
            <person name="Mauceli E."/>
            <person name="Morin E."/>
            <person name="Murat C."/>
            <person name="Pangilinan J.L."/>
            <person name="Park R."/>
            <person name="Pearson M."/>
            <person name="Quesneville H."/>
            <person name="Rouhier N."/>
            <person name="Sakthikumar S."/>
            <person name="Salamov A.A."/>
            <person name="Schmutz J."/>
            <person name="Selles B."/>
            <person name="Shapiro H."/>
            <person name="Tanguay P."/>
            <person name="Tuskan G.A."/>
            <person name="Henrissat B."/>
            <person name="Van de Peer Y."/>
            <person name="Rouze P."/>
            <person name="Ellis J.G."/>
            <person name="Dodds P.N."/>
            <person name="Schein J.E."/>
            <person name="Zhong S."/>
            <person name="Hamelin R.C."/>
            <person name="Grigoriev I.V."/>
            <person name="Szabo L.J."/>
            <person name="Martin F."/>
        </authorList>
    </citation>
    <scope>NUCLEOTIDE SEQUENCE [LARGE SCALE GENOMIC DNA]</scope>
    <source>
        <strain evidence="4">98AG31 / pathotype 3-4-7</strain>
    </source>
</reference>
<sequence>MSEAQESPIKGPTPKRAHSENITADELWKTQGWDQTPLFMKEIPKEVTNEGPIEALQSLIYDIESIEESVNSLKQRANELFKSKDYRQALGFYVQAIELIESCRKSKTKEYEENQEWLEMICKTLISNRAACHLSLGNYRSCINDCEVVTQAPLPSPIPSFIRKAFFRNAKAKIALNQFEDALIPLQRMIEIDQEAKNVEDMEFGKLVKEIQRCIQEREEVSRRKLEEAHRKMVEEKRLRTALQERGIILSQKIRFPPLPSSLPAGLEPAHFETDEIDSSIVYPVYVFRPKDSPPRRDLILRWNEEDEFIDHLLELTEGCSEDANDYQFYIVTIKGRILKCGNRLSLKSVIRMGFKKENGDGIGLGDQGHLELVLVLKGSQDEKDWIQEIKSNFSSAS</sequence>
<name>F4RQQ3_MELLP</name>
<dbReference type="STRING" id="747676.F4RQQ3"/>
<keyword evidence="4" id="KW-1185">Reference proteome</keyword>
<dbReference type="InterPro" id="IPR019734">
    <property type="entry name" value="TPR_rpt"/>
</dbReference>
<protein>
    <submittedName>
        <fullName evidence="3">Uncharacterized protein</fullName>
    </submittedName>
</protein>
<dbReference type="GO" id="GO:0051879">
    <property type="term" value="F:Hsp90 protein binding"/>
    <property type="evidence" value="ECO:0007669"/>
    <property type="project" value="TreeGrafter"/>
</dbReference>
<keyword evidence="1" id="KW-0175">Coiled coil</keyword>
<dbReference type="HOGENOM" id="CLU_040446_1_0_1"/>
<feature type="coiled-coil region" evidence="1">
    <location>
        <begin position="56"/>
        <end position="83"/>
    </location>
</feature>
<proteinExistence type="predicted"/>
<dbReference type="InParanoid" id="F4RQQ3"/>
<evidence type="ECO:0000256" key="2">
    <source>
        <dbReference type="SAM" id="MobiDB-lite"/>
    </source>
</evidence>
<dbReference type="SUPFAM" id="SSF48452">
    <property type="entry name" value="TPR-like"/>
    <property type="match status" value="1"/>
</dbReference>
<evidence type="ECO:0000256" key="1">
    <source>
        <dbReference type="SAM" id="Coils"/>
    </source>
</evidence>
<dbReference type="FunCoup" id="F4RQQ3">
    <property type="interactions" value="723"/>
</dbReference>
<dbReference type="GO" id="GO:0005634">
    <property type="term" value="C:nucleus"/>
    <property type="evidence" value="ECO:0007669"/>
    <property type="project" value="TreeGrafter"/>
</dbReference>
<dbReference type="GO" id="GO:0006457">
    <property type="term" value="P:protein folding"/>
    <property type="evidence" value="ECO:0007669"/>
    <property type="project" value="TreeGrafter"/>
</dbReference>
<dbReference type="OrthoDB" id="1724687at2759"/>
<evidence type="ECO:0000313" key="4">
    <source>
        <dbReference type="Proteomes" id="UP000001072"/>
    </source>
</evidence>
<evidence type="ECO:0000313" key="3">
    <source>
        <dbReference type="EMBL" id="EGG05281.1"/>
    </source>
</evidence>